<reference evidence="3" key="1">
    <citation type="journal article" date="2010" name="PLoS Negl. Trop. Dis.">
        <title>The genome sequence of Trypanosoma brucei gambiense, causative agent of chronic human african trypanosomiasis.</title>
        <authorList>
            <person name="Jackson A.P."/>
            <person name="Sanders M."/>
            <person name="Berry A."/>
            <person name="McQuillan J."/>
            <person name="Aslett M.A."/>
            <person name="Quail M.A."/>
            <person name="Chukualim B."/>
            <person name="Capewell P."/>
            <person name="MacLeod A."/>
            <person name="Melville S.E."/>
            <person name="Gibson W."/>
            <person name="Barry J.D."/>
            <person name="Berriman M."/>
            <person name="Hertz-Fowler C."/>
        </authorList>
    </citation>
    <scope>NUCLEOTIDE SEQUENCE [LARGE SCALE GENOMIC DNA]</scope>
    <source>
        <strain evidence="3">MHOM/CI/86/DAL972</strain>
    </source>
</reference>
<evidence type="ECO:0000256" key="1">
    <source>
        <dbReference type="SAM" id="Phobius"/>
    </source>
</evidence>
<dbReference type="GeneID" id="23861468"/>
<evidence type="ECO:0000313" key="3">
    <source>
        <dbReference type="Proteomes" id="UP000002316"/>
    </source>
</evidence>
<accession>C9ZPJ2</accession>
<dbReference type="KEGG" id="tbg:TbgDal_V4590"/>
<dbReference type="AlphaFoldDB" id="C9ZPJ2"/>
<sequence length="143" mass="16961">MQCELVDYALHQLKRNFYIVLCLLTCTPSCRCFWCFFLLLLFPLKLWCSEQRRHKTTVGYMYRYIYIYIYIYMILYVCSLQLLFSPTYVCHCSSFVFADDKLFKKKKTVSPRLTSVSIVCVCAPSAFAWEIHELHVGKWKGGN</sequence>
<keyword evidence="1" id="KW-0812">Transmembrane</keyword>
<keyword evidence="1" id="KW-0472">Membrane</keyword>
<name>C9ZPJ2_TRYB9</name>
<proteinExistence type="predicted"/>
<dbReference type="Proteomes" id="UP000002316">
    <property type="component" value="Chromosome 5"/>
</dbReference>
<dbReference type="RefSeq" id="XP_011773607.1">
    <property type="nucleotide sequence ID" value="XM_011775305.1"/>
</dbReference>
<evidence type="ECO:0000313" key="2">
    <source>
        <dbReference type="EMBL" id="CBH11320.1"/>
    </source>
</evidence>
<gene>
    <name evidence="2" type="ORF">TbgDal_V4590</name>
</gene>
<feature type="transmembrane region" description="Helical" evidence="1">
    <location>
        <begin position="65"/>
        <end position="84"/>
    </location>
</feature>
<protein>
    <submittedName>
        <fullName evidence="2">Uncharacterized protein</fullName>
    </submittedName>
</protein>
<keyword evidence="1" id="KW-1133">Transmembrane helix</keyword>
<feature type="transmembrane region" description="Helical" evidence="1">
    <location>
        <begin position="17"/>
        <end position="44"/>
    </location>
</feature>
<organism evidence="2 3">
    <name type="scientific">Trypanosoma brucei gambiense (strain MHOM/CI/86/DAL972)</name>
    <dbReference type="NCBI Taxonomy" id="679716"/>
    <lineage>
        <taxon>Eukaryota</taxon>
        <taxon>Discoba</taxon>
        <taxon>Euglenozoa</taxon>
        <taxon>Kinetoplastea</taxon>
        <taxon>Metakinetoplastina</taxon>
        <taxon>Trypanosomatida</taxon>
        <taxon>Trypanosomatidae</taxon>
        <taxon>Trypanosoma</taxon>
    </lineage>
</organism>
<dbReference type="EMBL" id="FN554968">
    <property type="protein sequence ID" value="CBH11320.1"/>
    <property type="molecule type" value="Genomic_DNA"/>
</dbReference>